<dbReference type="PANTHER" id="PTHR43877">
    <property type="entry name" value="AMINOALKYLPHOSPHONATE N-ACETYLTRANSFERASE-RELATED-RELATED"/>
    <property type="match status" value="1"/>
</dbReference>
<evidence type="ECO:0000256" key="2">
    <source>
        <dbReference type="ARBA" id="ARBA00023315"/>
    </source>
</evidence>
<evidence type="ECO:0000313" key="4">
    <source>
        <dbReference type="EMBL" id="OHA03864.1"/>
    </source>
</evidence>
<dbReference type="Gene3D" id="3.40.630.30">
    <property type="match status" value="1"/>
</dbReference>
<reference evidence="4 5" key="1">
    <citation type="journal article" date="2016" name="Nat. Commun.">
        <title>Thousands of microbial genomes shed light on interconnected biogeochemical processes in an aquifer system.</title>
        <authorList>
            <person name="Anantharaman K."/>
            <person name="Brown C.T."/>
            <person name="Hug L.A."/>
            <person name="Sharon I."/>
            <person name="Castelle C.J."/>
            <person name="Probst A.J."/>
            <person name="Thomas B.C."/>
            <person name="Singh A."/>
            <person name="Wilkins M.J."/>
            <person name="Karaoz U."/>
            <person name="Brodie E.L."/>
            <person name="Williams K.H."/>
            <person name="Hubbard S.S."/>
            <person name="Banfield J.F."/>
        </authorList>
    </citation>
    <scope>NUCLEOTIDE SEQUENCE [LARGE SCALE GENOMIC DNA]</scope>
</reference>
<evidence type="ECO:0000259" key="3">
    <source>
        <dbReference type="PROSITE" id="PS51186"/>
    </source>
</evidence>
<dbReference type="InterPro" id="IPR000182">
    <property type="entry name" value="GNAT_dom"/>
</dbReference>
<dbReference type="PANTHER" id="PTHR43877:SF5">
    <property type="entry name" value="BLL8307 PROTEIN"/>
    <property type="match status" value="1"/>
</dbReference>
<feature type="domain" description="N-acetyltransferase" evidence="3">
    <location>
        <begin position="2"/>
        <end position="147"/>
    </location>
</feature>
<name>A0A1G2KXD3_9BACT</name>
<keyword evidence="1" id="KW-0808">Transferase</keyword>
<dbReference type="InterPro" id="IPR016181">
    <property type="entry name" value="Acyl_CoA_acyltransferase"/>
</dbReference>
<sequence>MIAFKPLKSAGGSARREVHTLLRELSDSAAKKFSAPTLARALRDANTYILTAHDGGAIVGTGTLIVMATATGLRGRIEDVVVADSHRGQGIGRELMRRLIAEAMRRKLTQVELTSAPARVAANHLYQSLGFALRETNVYKLVLPARK</sequence>
<dbReference type="AlphaFoldDB" id="A0A1G2KXD3"/>
<evidence type="ECO:0000256" key="1">
    <source>
        <dbReference type="ARBA" id="ARBA00022679"/>
    </source>
</evidence>
<dbReference type="SUPFAM" id="SSF55729">
    <property type="entry name" value="Acyl-CoA N-acyltransferases (Nat)"/>
    <property type="match status" value="1"/>
</dbReference>
<accession>A0A1G2KXD3</accession>
<proteinExistence type="predicted"/>
<dbReference type="PROSITE" id="PS51186">
    <property type="entry name" value="GNAT"/>
    <property type="match status" value="1"/>
</dbReference>
<dbReference type="InterPro" id="IPR050832">
    <property type="entry name" value="Bact_Acetyltransf"/>
</dbReference>
<comment type="caution">
    <text evidence="4">The sequence shown here is derived from an EMBL/GenBank/DDBJ whole genome shotgun (WGS) entry which is preliminary data.</text>
</comment>
<dbReference type="GO" id="GO:0016747">
    <property type="term" value="F:acyltransferase activity, transferring groups other than amino-acyl groups"/>
    <property type="evidence" value="ECO:0007669"/>
    <property type="project" value="InterPro"/>
</dbReference>
<dbReference type="Pfam" id="PF00583">
    <property type="entry name" value="Acetyltransf_1"/>
    <property type="match status" value="1"/>
</dbReference>
<organism evidence="4 5">
    <name type="scientific">Candidatus Sungbacteria bacterium RIFCSPHIGHO2_02_FULL_52_23</name>
    <dbReference type="NCBI Taxonomy" id="1802274"/>
    <lineage>
        <taxon>Bacteria</taxon>
        <taxon>Candidatus Sungiibacteriota</taxon>
    </lineage>
</organism>
<dbReference type="EMBL" id="MHQM01000018">
    <property type="protein sequence ID" value="OHA03864.1"/>
    <property type="molecule type" value="Genomic_DNA"/>
</dbReference>
<dbReference type="CDD" id="cd04301">
    <property type="entry name" value="NAT_SF"/>
    <property type="match status" value="1"/>
</dbReference>
<protein>
    <recommendedName>
        <fullName evidence="3">N-acetyltransferase domain-containing protein</fullName>
    </recommendedName>
</protein>
<gene>
    <name evidence="4" type="ORF">A3J58_02405</name>
</gene>
<dbReference type="STRING" id="1802274.A3J58_02405"/>
<evidence type="ECO:0000313" key="5">
    <source>
        <dbReference type="Proteomes" id="UP000178510"/>
    </source>
</evidence>
<dbReference type="Proteomes" id="UP000178510">
    <property type="component" value="Unassembled WGS sequence"/>
</dbReference>
<keyword evidence="2" id="KW-0012">Acyltransferase</keyword>